<gene>
    <name evidence="2" type="ORF">EVEC_LOCUS2279</name>
</gene>
<dbReference type="OrthoDB" id="333176at2759"/>
<evidence type="ECO:0000313" key="2">
    <source>
        <dbReference type="EMBL" id="VDD87136.1"/>
    </source>
</evidence>
<evidence type="ECO:0000259" key="1">
    <source>
        <dbReference type="Pfam" id="PF09747"/>
    </source>
</evidence>
<accession>A0A0N4UYC2</accession>
<evidence type="ECO:0000313" key="3">
    <source>
        <dbReference type="Proteomes" id="UP000274131"/>
    </source>
</evidence>
<dbReference type="PANTHER" id="PTHR31840:SF1">
    <property type="entry name" value="COILED-COIL DOMAIN-CONTAINING PROTEIN 97"/>
    <property type="match status" value="1"/>
</dbReference>
<evidence type="ECO:0000313" key="4">
    <source>
        <dbReference type="WBParaSite" id="EVEC_0000257101-mRNA-1"/>
    </source>
</evidence>
<dbReference type="InterPro" id="IPR040233">
    <property type="entry name" value="CCD97-like_C"/>
</dbReference>
<dbReference type="WBParaSite" id="EVEC_0000257101-mRNA-1">
    <property type="protein sequence ID" value="EVEC_0000257101-mRNA-1"/>
    <property type="gene ID" value="EVEC_0000257101"/>
</dbReference>
<dbReference type="EMBL" id="UXUI01007350">
    <property type="protein sequence ID" value="VDD87136.1"/>
    <property type="molecule type" value="Genomic_DNA"/>
</dbReference>
<reference evidence="2 3" key="2">
    <citation type="submission" date="2018-10" db="EMBL/GenBank/DDBJ databases">
        <authorList>
            <consortium name="Pathogen Informatics"/>
        </authorList>
    </citation>
    <scope>NUCLEOTIDE SEQUENCE [LARGE SCALE GENOMIC DNA]</scope>
</reference>
<dbReference type="STRING" id="51028.A0A0N4UYC2"/>
<dbReference type="PANTHER" id="PTHR31840">
    <property type="entry name" value="COILED-COIL DOMAIN-CONTAINING PROTEIN 97"/>
    <property type="match status" value="1"/>
</dbReference>
<dbReference type="AlphaFoldDB" id="A0A0N4UYC2"/>
<organism evidence="4">
    <name type="scientific">Enterobius vermicularis</name>
    <name type="common">Human pinworm</name>
    <dbReference type="NCBI Taxonomy" id="51028"/>
    <lineage>
        <taxon>Eukaryota</taxon>
        <taxon>Metazoa</taxon>
        <taxon>Ecdysozoa</taxon>
        <taxon>Nematoda</taxon>
        <taxon>Chromadorea</taxon>
        <taxon>Rhabditida</taxon>
        <taxon>Spirurina</taxon>
        <taxon>Oxyuridomorpha</taxon>
        <taxon>Oxyuroidea</taxon>
        <taxon>Oxyuridae</taxon>
        <taxon>Enterobius</taxon>
    </lineage>
</organism>
<protein>
    <submittedName>
        <fullName evidence="4">DUF2052 domain-containing protein</fullName>
    </submittedName>
</protein>
<proteinExistence type="predicted"/>
<dbReference type="Pfam" id="PF09747">
    <property type="entry name" value="CCD97-like_C"/>
    <property type="match status" value="1"/>
</dbReference>
<keyword evidence="3" id="KW-1185">Reference proteome</keyword>
<feature type="domain" description="CCD97-like C-terminal" evidence="1">
    <location>
        <begin position="115"/>
        <end position="345"/>
    </location>
</feature>
<dbReference type="Proteomes" id="UP000274131">
    <property type="component" value="Unassembled WGS sequence"/>
</dbReference>
<dbReference type="InterPro" id="IPR018613">
    <property type="entry name" value="Ccdc97-like"/>
</dbReference>
<reference evidence="4" key="1">
    <citation type="submission" date="2017-02" db="UniProtKB">
        <authorList>
            <consortium name="WormBaseParasite"/>
        </authorList>
    </citation>
    <scope>IDENTIFICATION</scope>
</reference>
<name>A0A0N4UYC2_ENTVE</name>
<sequence>MADTDAMFKRIMDSEGVFYKLQQRGDPDLTEEEKNDITFYRIILRELFEKKPRIFISRYFSYLLPEDCHLFSGEDYDISFYIKKITENQNGTEDVGYSHWLLLQIYFLKVKTKRNVRFAELERLKKESDYFSYAKMREREPLLFDRMIGRFLPEEEQFFLRPTIENESLSGLLMQFEDSQVVSDRRKMQVEEDAFGFQLIRRLWCGIPFKIVSWSLTAAAARQGLCNELVIIVYGNLSEMKFYLMFFYSSFTQVYSNLEFKSQNGADISPSTVKFEKMALHAECRQSPEDEVQEELEGEIGSLSLNSETSRTCHEEMMVDSENELDEEQLKSEFIDFMEQKFLRGWILNNIFTDLRCFFFSANTRSKYVRSVFLANS</sequence>